<dbReference type="PANTHER" id="PTHR19328">
    <property type="entry name" value="HEDGEHOG-INTERACTING PROTEIN"/>
    <property type="match status" value="1"/>
</dbReference>
<sequence length="443" mass="49829">MEASHVEVDEFAEAKTLYASNCASCHGQKVEMFVDRKWKHGNAIDSIISSIKTGYEDLGMPSFDSIIPDEQIGKLAAFIKNGIDNRDSYSFDNKFNPDSLFEVDGVKFKLELITDEIEVPWGYVFLPDNSMLITNTNGTLFHRTADGTLNEISGVPKVQNEGQGGLLDIELDPDFEQNSLIYLSFTKPKDGKNTTAVIRAQLDGQSLKEVTEIFEALPYLSTKHHYGGRLEFDNDNHLFISVGDRGKRDDNPQSLENHCGKIHRINTDGSIPEDNPFVDKENAIASIYSYGHRNPQGLKFDAKTNTLWEHEHGPRGGDELNIIKKGENYGWPVVSFGINYNGTTFTNKTEMEGMTNSEKYWVPSIAPCGMDMIQSDKYPGWENQILVGSLRFKYVTKVAEDMSETQMLKNIGRVRNVRLDNEGYIYVSTEADGAIYKLIPENN</sequence>
<keyword evidence="2 4" id="KW-0479">Metal-binding</keyword>
<dbReference type="InterPro" id="IPR011042">
    <property type="entry name" value="6-blade_b-propeller_TolB-like"/>
</dbReference>
<gene>
    <name evidence="6" type="ORF">GCM10007940_02990</name>
</gene>
<dbReference type="PROSITE" id="PS51007">
    <property type="entry name" value="CYTC"/>
    <property type="match status" value="1"/>
</dbReference>
<evidence type="ECO:0000256" key="3">
    <source>
        <dbReference type="ARBA" id="ARBA00023004"/>
    </source>
</evidence>
<dbReference type="Pfam" id="PF13442">
    <property type="entry name" value="Cytochrome_CBB3"/>
    <property type="match status" value="1"/>
</dbReference>
<name>A0AA37SMJ5_9BACT</name>
<comment type="caution">
    <text evidence="6">The sequence shown here is derived from an EMBL/GenBank/DDBJ whole genome shotgun (WGS) entry which is preliminary data.</text>
</comment>
<evidence type="ECO:0000313" key="6">
    <source>
        <dbReference type="EMBL" id="GLR15684.1"/>
    </source>
</evidence>
<dbReference type="InterPro" id="IPR011041">
    <property type="entry name" value="Quinoprot_gluc/sorb_DH_b-prop"/>
</dbReference>
<dbReference type="GO" id="GO:0009055">
    <property type="term" value="F:electron transfer activity"/>
    <property type="evidence" value="ECO:0007669"/>
    <property type="project" value="InterPro"/>
</dbReference>
<dbReference type="Pfam" id="PF07995">
    <property type="entry name" value="GSDH"/>
    <property type="match status" value="1"/>
</dbReference>
<dbReference type="GO" id="GO:0046872">
    <property type="term" value="F:metal ion binding"/>
    <property type="evidence" value="ECO:0007669"/>
    <property type="project" value="UniProtKB-KW"/>
</dbReference>
<dbReference type="InterPro" id="IPR009056">
    <property type="entry name" value="Cyt_c-like_dom"/>
</dbReference>
<protein>
    <recommendedName>
        <fullName evidence="5">Cytochrome c domain-containing protein</fullName>
    </recommendedName>
</protein>
<dbReference type="InterPro" id="IPR036909">
    <property type="entry name" value="Cyt_c-like_dom_sf"/>
</dbReference>
<dbReference type="Gene3D" id="2.120.10.30">
    <property type="entry name" value="TolB, C-terminal domain"/>
    <property type="match status" value="1"/>
</dbReference>
<dbReference type="EMBL" id="BSOH01000001">
    <property type="protein sequence ID" value="GLR15684.1"/>
    <property type="molecule type" value="Genomic_DNA"/>
</dbReference>
<dbReference type="InterPro" id="IPR012938">
    <property type="entry name" value="Glc/Sorbosone_DH"/>
</dbReference>
<dbReference type="SUPFAM" id="SSF50952">
    <property type="entry name" value="Soluble quinoprotein glucose dehydrogenase"/>
    <property type="match status" value="1"/>
</dbReference>
<dbReference type="Proteomes" id="UP001156666">
    <property type="component" value="Unassembled WGS sequence"/>
</dbReference>
<organism evidence="6 7">
    <name type="scientific">Portibacter lacus</name>
    <dbReference type="NCBI Taxonomy" id="1099794"/>
    <lineage>
        <taxon>Bacteria</taxon>
        <taxon>Pseudomonadati</taxon>
        <taxon>Bacteroidota</taxon>
        <taxon>Saprospiria</taxon>
        <taxon>Saprospirales</taxon>
        <taxon>Haliscomenobacteraceae</taxon>
        <taxon>Portibacter</taxon>
    </lineage>
</organism>
<evidence type="ECO:0000256" key="2">
    <source>
        <dbReference type="ARBA" id="ARBA00022723"/>
    </source>
</evidence>
<accession>A0AA37SMJ5</accession>
<proteinExistence type="predicted"/>
<evidence type="ECO:0000259" key="5">
    <source>
        <dbReference type="PROSITE" id="PS51007"/>
    </source>
</evidence>
<keyword evidence="3 4" id="KW-0408">Iron</keyword>
<reference evidence="6" key="2">
    <citation type="submission" date="2023-01" db="EMBL/GenBank/DDBJ databases">
        <title>Draft genome sequence of Portibacter lacus strain NBRC 108769.</title>
        <authorList>
            <person name="Sun Q."/>
            <person name="Mori K."/>
        </authorList>
    </citation>
    <scope>NUCLEOTIDE SEQUENCE</scope>
    <source>
        <strain evidence="6">NBRC 108769</strain>
    </source>
</reference>
<dbReference type="GO" id="GO:0020037">
    <property type="term" value="F:heme binding"/>
    <property type="evidence" value="ECO:0007669"/>
    <property type="project" value="InterPro"/>
</dbReference>
<dbReference type="SUPFAM" id="SSF46626">
    <property type="entry name" value="Cytochrome c"/>
    <property type="match status" value="1"/>
</dbReference>
<dbReference type="Gene3D" id="1.10.760.10">
    <property type="entry name" value="Cytochrome c-like domain"/>
    <property type="match status" value="1"/>
</dbReference>
<keyword evidence="7" id="KW-1185">Reference proteome</keyword>
<evidence type="ECO:0000313" key="7">
    <source>
        <dbReference type="Proteomes" id="UP001156666"/>
    </source>
</evidence>
<dbReference type="AlphaFoldDB" id="A0AA37SMJ5"/>
<dbReference type="PANTHER" id="PTHR19328:SF75">
    <property type="entry name" value="ALDOSE SUGAR DEHYDROGENASE YLII"/>
    <property type="match status" value="1"/>
</dbReference>
<reference evidence="6" key="1">
    <citation type="journal article" date="2014" name="Int. J. Syst. Evol. Microbiol.">
        <title>Complete genome sequence of Corynebacterium casei LMG S-19264T (=DSM 44701T), isolated from a smear-ripened cheese.</title>
        <authorList>
            <consortium name="US DOE Joint Genome Institute (JGI-PGF)"/>
            <person name="Walter F."/>
            <person name="Albersmeier A."/>
            <person name="Kalinowski J."/>
            <person name="Ruckert C."/>
        </authorList>
    </citation>
    <scope>NUCLEOTIDE SEQUENCE</scope>
    <source>
        <strain evidence="6">NBRC 108769</strain>
    </source>
</reference>
<feature type="domain" description="Cytochrome c" evidence="5">
    <location>
        <begin position="9"/>
        <end position="83"/>
    </location>
</feature>
<evidence type="ECO:0000256" key="1">
    <source>
        <dbReference type="ARBA" id="ARBA00022617"/>
    </source>
</evidence>
<keyword evidence="1 4" id="KW-0349">Heme</keyword>
<evidence type="ECO:0000256" key="4">
    <source>
        <dbReference type="PROSITE-ProRule" id="PRU00433"/>
    </source>
</evidence>